<feature type="region of interest" description="Disordered" evidence="1">
    <location>
        <begin position="30"/>
        <end position="108"/>
    </location>
</feature>
<feature type="compositionally biased region" description="Low complexity" evidence="1">
    <location>
        <begin position="30"/>
        <end position="102"/>
    </location>
</feature>
<accession>A0ABY7H1T1</accession>
<gene>
    <name evidence="3" type="ORF">O0S08_44055</name>
</gene>
<organism evidence="3 4">
    <name type="scientific">Nannocystis punicea</name>
    <dbReference type="NCBI Taxonomy" id="2995304"/>
    <lineage>
        <taxon>Bacteria</taxon>
        <taxon>Pseudomonadati</taxon>
        <taxon>Myxococcota</taxon>
        <taxon>Polyangia</taxon>
        <taxon>Nannocystales</taxon>
        <taxon>Nannocystaceae</taxon>
        <taxon>Nannocystis</taxon>
    </lineage>
</organism>
<dbReference type="EMBL" id="CP114040">
    <property type="protein sequence ID" value="WAS93188.1"/>
    <property type="molecule type" value="Genomic_DNA"/>
</dbReference>
<evidence type="ECO:0008006" key="5">
    <source>
        <dbReference type="Google" id="ProtNLM"/>
    </source>
</evidence>
<evidence type="ECO:0000256" key="2">
    <source>
        <dbReference type="SAM" id="SignalP"/>
    </source>
</evidence>
<evidence type="ECO:0000313" key="3">
    <source>
        <dbReference type="EMBL" id="WAS93188.1"/>
    </source>
</evidence>
<keyword evidence="4" id="KW-1185">Reference proteome</keyword>
<proteinExistence type="predicted"/>
<dbReference type="Proteomes" id="UP001164459">
    <property type="component" value="Chromosome"/>
</dbReference>
<feature type="signal peptide" evidence="2">
    <location>
        <begin position="1"/>
        <end position="24"/>
    </location>
</feature>
<reference evidence="3" key="1">
    <citation type="submission" date="2022-11" db="EMBL/GenBank/DDBJ databases">
        <title>Minimal conservation of predation-associated metabolite biosynthetic gene clusters underscores biosynthetic potential of Myxococcota including descriptions for ten novel species: Archangium lansinium sp. nov., Myxococcus landrumus sp. nov., Nannocystis bai.</title>
        <authorList>
            <person name="Ahearne A."/>
            <person name="Stevens C."/>
            <person name="Dowd S."/>
        </authorList>
    </citation>
    <scope>NUCLEOTIDE SEQUENCE</scope>
    <source>
        <strain evidence="3">Fl3</strain>
    </source>
</reference>
<dbReference type="SUPFAM" id="SSF49899">
    <property type="entry name" value="Concanavalin A-like lectins/glucanases"/>
    <property type="match status" value="1"/>
</dbReference>
<evidence type="ECO:0000313" key="4">
    <source>
        <dbReference type="Proteomes" id="UP001164459"/>
    </source>
</evidence>
<dbReference type="PROSITE" id="PS51257">
    <property type="entry name" value="PROKAR_LIPOPROTEIN"/>
    <property type="match status" value="1"/>
</dbReference>
<name>A0ABY7H1T1_9BACT</name>
<dbReference type="Gene3D" id="2.60.120.200">
    <property type="match status" value="1"/>
</dbReference>
<sequence length="359" mass="37590">MPRPHLRRLAALAFFLLACSYDGSGLVSVGEPPSTTTSTGTTTGEPALTTTDAPLTTTGGPDLSTTGTTAPVDPTTDATTTTTTSSTSTTGETSTTTGDETTGPPPPLLIDDGLLVRYFLDEAASGQSPTHALDAAPDPLDLPLVYDGMGGMNPVYVEEAGHRGLRWPMPGLDGRATIAAADTKLQSGLQNRTAATIEIVVEVDAVTDLGSRLTHIGRGIEPGHFTLRSSKIDRLEFYWKGDVLAGVWPVDWNGLGRAVVHVVVDTGQPEPIHRIRLYIDGVVVADGTDIALVPPNQNEAIAIPTDPNIPLHFTLGNRGVDVDRSFQGTLYYAAIYAAALSETQLAANADILAGLDDAP</sequence>
<protein>
    <recommendedName>
        <fullName evidence="5">Concanavalin A-like lectin/glucanases superfamily protein</fullName>
    </recommendedName>
</protein>
<evidence type="ECO:0000256" key="1">
    <source>
        <dbReference type="SAM" id="MobiDB-lite"/>
    </source>
</evidence>
<feature type="chain" id="PRO_5047116061" description="Concanavalin A-like lectin/glucanases superfamily protein" evidence="2">
    <location>
        <begin position="25"/>
        <end position="359"/>
    </location>
</feature>
<dbReference type="RefSeq" id="WP_269035513.1">
    <property type="nucleotide sequence ID" value="NZ_CP114040.1"/>
</dbReference>
<dbReference type="InterPro" id="IPR013320">
    <property type="entry name" value="ConA-like_dom_sf"/>
</dbReference>
<keyword evidence="2" id="KW-0732">Signal</keyword>